<evidence type="ECO:0000256" key="2">
    <source>
        <dbReference type="ARBA" id="ARBA00006289"/>
    </source>
</evidence>
<proteinExistence type="inferred from homology"/>
<protein>
    <submittedName>
        <fullName evidence="7">Uncharacterized protein</fullName>
    </submittedName>
</protein>
<dbReference type="EMBL" id="HBIO01023758">
    <property type="protein sequence ID" value="CAE0473405.1"/>
    <property type="molecule type" value="Transcribed_RNA"/>
</dbReference>
<comment type="subcellular location">
    <subcellularLocation>
        <location evidence="1">Cytoplasm</location>
    </subcellularLocation>
</comment>
<keyword evidence="3" id="KW-0963">Cytoplasm</keyword>
<sequence>MTTTATNENATTSTDITALIHSASDGLSNKNPFISASLFSLFDSMSALDLMDPKMDGCEIPISYYKNQGLKSALDHQSSSRSGDDVERERTVPPRPVPQSLHDDISPLPWEGLTMRQARFIIMEIISRFQAYMDGHSVAETIYTCLYAQNTILLDMQKILESRGSGMESSNEGGTETETESMSAQLAVWIASLFMVKTSKLVRNIVQLADIYEEEDFTMSASKFDFHPLFEDQDLGKVETLIFEKLAKFNENGDDDDADRKMERSFVVSLLDFMSSFYNTCSTLMNLSKENVVQNAGFITEEISTQVQKLKEAIETMKGSGSDGLLLEATENDKKLIFQAFDPYINRKTLGNSPVRKVPFLPPMEALTSLMKTYDEIRSGSCNLLLKGNTVSRIHRMLSTMSTKSFNILSRSLVVTNLYFENQLLGRYSLAFSIAKHMHRWGVPETLTGTDYGVKFINRLCKPIYDTFKLLVLNRGRQRGYMDVLLFKDWAALQQDAALVDAAFCDEFNLSNGAAPTLYVTNYVLSTVVGLMDHHVGLGVELGLFNGHYHLTTAYWYRDYLLSTRLNIGSSMKEHLKQKKAMEAQIAMEEAQAAAKLAAKVKSDKGGGKKKGKGKKRGKCGGNAAAKIAAATAAEAAKPRITVEDEEDTLELLLMNVQRALCRGTVMVSRSSRFVKLQRKSKTMPNHLNHEILVSLHI</sequence>
<dbReference type="PANTHER" id="PTHR21373:SF0">
    <property type="entry name" value="N-ALPHA-ACETYLTRANSFERASE 35, NATC AUXILIARY SUBUNIT"/>
    <property type="match status" value="1"/>
</dbReference>
<dbReference type="Pfam" id="PF04112">
    <property type="entry name" value="Mak10"/>
    <property type="match status" value="1"/>
</dbReference>
<dbReference type="InterPro" id="IPR057982">
    <property type="entry name" value="TPR_NAA35"/>
</dbReference>
<feature type="domain" description="NAA35-like N-terminal" evidence="5">
    <location>
        <begin position="34"/>
        <end position="232"/>
    </location>
</feature>
<evidence type="ECO:0000256" key="3">
    <source>
        <dbReference type="ARBA" id="ARBA00022490"/>
    </source>
</evidence>
<dbReference type="PANTHER" id="PTHR21373">
    <property type="entry name" value="GLUCOSE REPRESSIBLE PROTEIN MAK10"/>
    <property type="match status" value="1"/>
</dbReference>
<organism evidence="7">
    <name type="scientific">Chaetoceros debilis</name>
    <dbReference type="NCBI Taxonomy" id="122233"/>
    <lineage>
        <taxon>Eukaryota</taxon>
        <taxon>Sar</taxon>
        <taxon>Stramenopiles</taxon>
        <taxon>Ochrophyta</taxon>
        <taxon>Bacillariophyta</taxon>
        <taxon>Coscinodiscophyceae</taxon>
        <taxon>Chaetocerotophycidae</taxon>
        <taxon>Chaetocerotales</taxon>
        <taxon>Chaetocerotaceae</taxon>
        <taxon>Chaetoceros</taxon>
    </lineage>
</organism>
<evidence type="ECO:0000256" key="1">
    <source>
        <dbReference type="ARBA" id="ARBA00004496"/>
    </source>
</evidence>
<dbReference type="InterPro" id="IPR057983">
    <property type="entry name" value="NAA35-like_N"/>
</dbReference>
<feature type="compositionally biased region" description="Basic and acidic residues" evidence="4">
    <location>
        <begin position="82"/>
        <end position="92"/>
    </location>
</feature>
<name>A0A7S3QCW7_9STRA</name>
<dbReference type="AlphaFoldDB" id="A0A7S3QCW7"/>
<reference evidence="7" key="1">
    <citation type="submission" date="2021-01" db="EMBL/GenBank/DDBJ databases">
        <authorList>
            <person name="Corre E."/>
            <person name="Pelletier E."/>
            <person name="Niang G."/>
            <person name="Scheremetjew M."/>
            <person name="Finn R."/>
            <person name="Kale V."/>
            <person name="Holt S."/>
            <person name="Cochrane G."/>
            <person name="Meng A."/>
            <person name="Brown T."/>
            <person name="Cohen L."/>
        </authorList>
    </citation>
    <scope>NUCLEOTIDE SEQUENCE</scope>
    <source>
        <strain evidence="7">MM31A-1</strain>
    </source>
</reference>
<evidence type="ECO:0000259" key="5">
    <source>
        <dbReference type="Pfam" id="PF04112"/>
    </source>
</evidence>
<comment type="similarity">
    <text evidence="2">Belongs to the MAK10 family.</text>
</comment>
<evidence type="ECO:0000313" key="7">
    <source>
        <dbReference type="EMBL" id="CAE0473405.1"/>
    </source>
</evidence>
<dbReference type="GO" id="GO:0031417">
    <property type="term" value="C:NatC complex"/>
    <property type="evidence" value="ECO:0007669"/>
    <property type="project" value="InterPro"/>
</dbReference>
<dbReference type="Pfam" id="PF25789">
    <property type="entry name" value="TPR_NAA35"/>
    <property type="match status" value="1"/>
</dbReference>
<feature type="domain" description="NAA35-like TPR repeats" evidence="6">
    <location>
        <begin position="389"/>
        <end position="668"/>
    </location>
</feature>
<evidence type="ECO:0000256" key="4">
    <source>
        <dbReference type="SAM" id="MobiDB-lite"/>
    </source>
</evidence>
<gene>
    <name evidence="7" type="ORF">CDEB00056_LOCUS18258</name>
</gene>
<dbReference type="InterPro" id="IPR007244">
    <property type="entry name" value="Naa35_N"/>
</dbReference>
<feature type="region of interest" description="Disordered" evidence="4">
    <location>
        <begin position="74"/>
        <end position="103"/>
    </location>
</feature>
<accession>A0A7S3QCW7</accession>
<evidence type="ECO:0000259" key="6">
    <source>
        <dbReference type="Pfam" id="PF25789"/>
    </source>
</evidence>